<dbReference type="EMBL" id="CP012109">
    <property type="protein sequence ID" value="AKQ69108.1"/>
    <property type="molecule type" value="Genomic_DNA"/>
</dbReference>
<dbReference type="RefSeq" id="WP_002635714.1">
    <property type="nucleotide sequence ID" value="NZ_CP012109.1"/>
</dbReference>
<reference evidence="2 3" key="1">
    <citation type="journal article" date="2016" name="PLoS ONE">
        <title>Complete Genome Sequence and Comparative Genomics of a Novel Myxobacterium Myxococcus hansupus.</title>
        <authorList>
            <person name="Sharma G."/>
            <person name="Narwani T."/>
            <person name="Subramanian S."/>
        </authorList>
    </citation>
    <scope>NUCLEOTIDE SEQUENCE [LARGE SCALE GENOMIC DNA]</scope>
    <source>
        <strain evidence="3">mixupus</strain>
    </source>
</reference>
<keyword evidence="1" id="KW-0812">Transmembrane</keyword>
<dbReference type="KEGG" id="mym:A176_006020"/>
<dbReference type="AlphaFoldDB" id="A0A0H4X5H2"/>
<evidence type="ECO:0000313" key="2">
    <source>
        <dbReference type="EMBL" id="AKQ69108.1"/>
    </source>
</evidence>
<keyword evidence="3" id="KW-1185">Reference proteome</keyword>
<dbReference type="OrthoDB" id="5383942at2"/>
<keyword evidence="1" id="KW-1133">Transmembrane helix</keyword>
<keyword evidence="1" id="KW-0472">Membrane</keyword>
<evidence type="ECO:0000313" key="3">
    <source>
        <dbReference type="Proteomes" id="UP000009026"/>
    </source>
</evidence>
<proteinExistence type="predicted"/>
<organism evidence="2 3">
    <name type="scientific">Pseudomyxococcus hansupus</name>
    <dbReference type="NCBI Taxonomy" id="1297742"/>
    <lineage>
        <taxon>Bacteria</taxon>
        <taxon>Pseudomonadati</taxon>
        <taxon>Myxococcota</taxon>
        <taxon>Myxococcia</taxon>
        <taxon>Myxococcales</taxon>
        <taxon>Cystobacterineae</taxon>
        <taxon>Myxococcaceae</taxon>
        <taxon>Pseudomyxococcus</taxon>
    </lineage>
</organism>
<dbReference type="Proteomes" id="UP000009026">
    <property type="component" value="Chromosome"/>
</dbReference>
<dbReference type="STRING" id="1297742.A176_006020"/>
<evidence type="ECO:0000256" key="1">
    <source>
        <dbReference type="SAM" id="Phobius"/>
    </source>
</evidence>
<sequence>MNSDALLSLLPYLAVFVALGLGGVAYWKDHQRRDQAWKDFAALHGWDITASWNEWSVDGLHRRRRFQLRTEYRRVGKNRSLYTMVYLDLGEAIPIGTRIRPEGLGRKLLKVIGKGDEEIGDAEFDNAFELTHLSDEVRAVLRTPDVRRQLLLLRQRFGTFVIDNEQLQAQLRGMPNSVEALESLVTPALQLSDALDRVVEARRERQHG</sequence>
<evidence type="ECO:0008006" key="4">
    <source>
        <dbReference type="Google" id="ProtNLM"/>
    </source>
</evidence>
<dbReference type="eggNOG" id="ENOG5031H2U">
    <property type="taxonomic scope" value="Bacteria"/>
</dbReference>
<feature type="transmembrane region" description="Helical" evidence="1">
    <location>
        <begin position="6"/>
        <end position="27"/>
    </location>
</feature>
<dbReference type="PATRIC" id="fig|1297742.4.peg.6112"/>
<accession>A0A0H4X5H2</accession>
<gene>
    <name evidence="2" type="ORF">A176_006020</name>
</gene>
<name>A0A0H4X5H2_9BACT</name>
<protein>
    <recommendedName>
        <fullName evidence="4">DUF3137 domain-containing protein</fullName>
    </recommendedName>
</protein>